<dbReference type="InParanoid" id="G3I4T6"/>
<proteinExistence type="predicted"/>
<feature type="chain" id="PRO_5003445162" evidence="1">
    <location>
        <begin position="20"/>
        <end position="136"/>
    </location>
</feature>
<dbReference type="InterPro" id="IPR057573">
    <property type="entry name" value="NOL9_N"/>
</dbReference>
<dbReference type="STRING" id="10029.G3I4T6"/>
<feature type="signal peptide" evidence="1">
    <location>
        <begin position="1"/>
        <end position="19"/>
    </location>
</feature>
<dbReference type="AlphaFoldDB" id="G3I4T6"/>
<evidence type="ECO:0000313" key="3">
    <source>
        <dbReference type="EMBL" id="EGW11741.1"/>
    </source>
</evidence>
<dbReference type="Pfam" id="PF24419">
    <property type="entry name" value="Cupin_NOL9"/>
    <property type="match status" value="1"/>
</dbReference>
<evidence type="ECO:0000259" key="2">
    <source>
        <dbReference type="Pfam" id="PF24419"/>
    </source>
</evidence>
<organism evidence="3 4">
    <name type="scientific">Cricetulus griseus</name>
    <name type="common">Chinese hamster</name>
    <name type="synonym">Cricetulus barabensis griseus</name>
    <dbReference type="NCBI Taxonomy" id="10029"/>
    <lineage>
        <taxon>Eukaryota</taxon>
        <taxon>Metazoa</taxon>
        <taxon>Chordata</taxon>
        <taxon>Craniata</taxon>
        <taxon>Vertebrata</taxon>
        <taxon>Euteleostomi</taxon>
        <taxon>Mammalia</taxon>
        <taxon>Eutheria</taxon>
        <taxon>Euarchontoglires</taxon>
        <taxon>Glires</taxon>
        <taxon>Rodentia</taxon>
        <taxon>Myomorpha</taxon>
        <taxon>Muroidea</taxon>
        <taxon>Cricetidae</taxon>
        <taxon>Cricetinae</taxon>
        <taxon>Cricetulus</taxon>
    </lineage>
</organism>
<evidence type="ECO:0000313" key="4">
    <source>
        <dbReference type="Proteomes" id="UP000001075"/>
    </source>
</evidence>
<accession>G3I4T6</accession>
<feature type="domain" description="NOL9 N-terminal" evidence="2">
    <location>
        <begin position="6"/>
        <end position="121"/>
    </location>
</feature>
<evidence type="ECO:0000256" key="1">
    <source>
        <dbReference type="SAM" id="SignalP"/>
    </source>
</evidence>
<name>G3I4T6_CRIGR</name>
<gene>
    <name evidence="3" type="ORF">I79_018474</name>
</gene>
<protein>
    <submittedName>
        <fullName evidence="3">Nucleolar protein 9</fullName>
    </submittedName>
</protein>
<keyword evidence="1" id="KW-0732">Signal</keyword>
<dbReference type="EMBL" id="JH001266">
    <property type="protein sequence ID" value="EGW11741.1"/>
    <property type="molecule type" value="Genomic_DNA"/>
</dbReference>
<sequence length="136" mass="15590">MRVVGKSVLTLLLRGFTFSGICRVTCIYGQVEIYGHVIKQGQPARDVYSTYTHAYLTINGVEYPEPEKSEKEIRREIRALLKPHMRLDDRNWAIQNFPPLGSVVLLEQLRTSAVDFMSFYACASYVFLQEVKTVLV</sequence>
<reference evidence="4" key="1">
    <citation type="journal article" date="2011" name="Nat. Biotechnol.">
        <title>The genomic sequence of the Chinese hamster ovary (CHO)-K1 cell line.</title>
        <authorList>
            <person name="Xu X."/>
            <person name="Nagarajan H."/>
            <person name="Lewis N.E."/>
            <person name="Pan S."/>
            <person name="Cai Z."/>
            <person name="Liu X."/>
            <person name="Chen W."/>
            <person name="Xie M."/>
            <person name="Wang W."/>
            <person name="Hammond S."/>
            <person name="Andersen M.R."/>
            <person name="Neff N."/>
            <person name="Passarelli B."/>
            <person name="Koh W."/>
            <person name="Fan H.C."/>
            <person name="Wang J."/>
            <person name="Gui Y."/>
            <person name="Lee K.H."/>
            <person name="Betenbaugh M.J."/>
            <person name="Quake S.R."/>
            <person name="Famili I."/>
            <person name="Palsson B.O."/>
            <person name="Wang J."/>
        </authorList>
    </citation>
    <scope>NUCLEOTIDE SEQUENCE [LARGE SCALE GENOMIC DNA]</scope>
    <source>
        <strain evidence="4">CHO K1 cell line</strain>
    </source>
</reference>
<dbReference type="Proteomes" id="UP000001075">
    <property type="component" value="Unassembled WGS sequence"/>
</dbReference>